<proteinExistence type="predicted"/>
<comment type="caution">
    <text evidence="1">The sequence shown here is derived from an EMBL/GenBank/DDBJ whole genome shotgun (WGS) entry which is preliminary data.</text>
</comment>
<accession>A0A5A9NAF5</accession>
<gene>
    <name evidence="1" type="ORF">E1301_Tti016875</name>
</gene>
<protein>
    <submittedName>
        <fullName evidence="1">Uncharacterized protein</fullName>
    </submittedName>
</protein>
<dbReference type="EMBL" id="SOYY01000021">
    <property type="protein sequence ID" value="KAA0706026.1"/>
    <property type="molecule type" value="Genomic_DNA"/>
</dbReference>
<evidence type="ECO:0000313" key="2">
    <source>
        <dbReference type="Proteomes" id="UP000324632"/>
    </source>
</evidence>
<name>A0A5A9NAF5_9TELE</name>
<dbReference type="AlphaFoldDB" id="A0A5A9NAF5"/>
<keyword evidence="2" id="KW-1185">Reference proteome</keyword>
<dbReference type="Proteomes" id="UP000324632">
    <property type="component" value="Chromosome 21"/>
</dbReference>
<evidence type="ECO:0000313" key="1">
    <source>
        <dbReference type="EMBL" id="KAA0706026.1"/>
    </source>
</evidence>
<reference evidence="1 2" key="1">
    <citation type="journal article" date="2019" name="Mol. Ecol. Resour.">
        <title>Chromosome-level genome assembly of Triplophysa tibetana, a fish adapted to the harsh high-altitude environment of the Tibetan Plateau.</title>
        <authorList>
            <person name="Yang X."/>
            <person name="Liu H."/>
            <person name="Ma Z."/>
            <person name="Zou Y."/>
            <person name="Zou M."/>
            <person name="Mao Y."/>
            <person name="Li X."/>
            <person name="Wang H."/>
            <person name="Chen T."/>
            <person name="Wang W."/>
            <person name="Yang R."/>
        </authorList>
    </citation>
    <scope>NUCLEOTIDE SEQUENCE [LARGE SCALE GENOMIC DNA]</scope>
    <source>
        <strain evidence="1">TTIB1903HZAU</strain>
        <tissue evidence="1">Muscle</tissue>
    </source>
</reference>
<sequence length="117" mass="13043">MRDLSVQMSDHQQHLPTGARPICKSIIMDGEDQMPSWSTICLGHSVHTGFTVHVPPHSRHTPLSRPECRGICPQNRSSRRCPLDVELEPFQASCGPREGSGLQKISVGRKDECLEMN</sequence>
<organism evidence="1 2">
    <name type="scientific">Triplophysa tibetana</name>
    <dbReference type="NCBI Taxonomy" id="1572043"/>
    <lineage>
        <taxon>Eukaryota</taxon>
        <taxon>Metazoa</taxon>
        <taxon>Chordata</taxon>
        <taxon>Craniata</taxon>
        <taxon>Vertebrata</taxon>
        <taxon>Euteleostomi</taxon>
        <taxon>Actinopterygii</taxon>
        <taxon>Neopterygii</taxon>
        <taxon>Teleostei</taxon>
        <taxon>Ostariophysi</taxon>
        <taxon>Cypriniformes</taxon>
        <taxon>Nemacheilidae</taxon>
        <taxon>Triplophysa</taxon>
    </lineage>
</organism>